<evidence type="ECO:0000259" key="4">
    <source>
        <dbReference type="Pfam" id="PF04586"/>
    </source>
</evidence>
<dbReference type="EMBL" id="CP032828">
    <property type="protein sequence ID" value="AYJ85317.1"/>
    <property type="molecule type" value="Genomic_DNA"/>
</dbReference>
<reference evidence="5 6" key="1">
    <citation type="submission" date="2018-09" db="EMBL/GenBank/DDBJ databases">
        <title>Sphingomonas peninsula sp. nov., isolated from fildes peninsula, Antarctic soil.</title>
        <authorList>
            <person name="Yingchao G."/>
        </authorList>
    </citation>
    <scope>NUCLEOTIDE SEQUENCE [LARGE SCALE GENOMIC DNA]</scope>
    <source>
        <strain evidence="5 6">YZ-8</strain>
        <plasmid evidence="5 6">unnamed1</plasmid>
    </source>
</reference>
<dbReference type="GO" id="GO:0008233">
    <property type="term" value="F:peptidase activity"/>
    <property type="evidence" value="ECO:0007669"/>
    <property type="project" value="UniProtKB-KW"/>
</dbReference>
<keyword evidence="1" id="KW-1188">Viral release from host cell</keyword>
<dbReference type="Pfam" id="PF04586">
    <property type="entry name" value="Peptidase_S78"/>
    <property type="match status" value="1"/>
</dbReference>
<dbReference type="Pfam" id="PF25209">
    <property type="entry name" value="Phage_capsid_4"/>
    <property type="match status" value="1"/>
</dbReference>
<dbReference type="NCBIfam" id="NF045541">
    <property type="entry name" value="scaf_prot_MCP2"/>
    <property type="match status" value="1"/>
</dbReference>
<dbReference type="GeneID" id="39491731"/>
<dbReference type="Proteomes" id="UP000276254">
    <property type="component" value="Plasmid unnamed1"/>
</dbReference>
<name>A0A494T7L8_SPHPE</name>
<sequence>MIIVGDGSLPRVEASRFAALVGATVPLTREAQAPVIDAEERRQPQSGGRGTRDLAVSAVSYDAAARTVEAVLSAGTPVRRYYFTEELEISPEAIDLNRVERGICPLLDTHNQYELNAVLGRISSVRIEDGQLVGLLHFSDTANGRDIEARVARGELGAISIGYRVTNWQISEVDDAGHETWRAVAWELLEASLVSVPADPNAVVRSIPAVPHGTQEEDEMRRNIPAGAAPAAAATTIPVPAAAPTAVRIEPAAPVAIPAPVVPEQRAAVPASRILDLCARTADLGSVFADELIRVNEATPMTEAELLGRISERLITARATPVINARAGSSGTESAGYREALEDALLLSANSGSRAEDLGITPERAEASREFRGMSLREMARDYLDRTGISARGMNPMEIAGQALGFRGGSLTTSDFANALGNAANRRVRRAFEAAPQSFRAFVSTDSLPDFRPAAIIGMGDAPALLLVTENGEIKHGALTDTGDTYKLATYARIIPISRQAIINDDKGLFGRIPTQFANKAADLESDLVYSQLTGNPTVYDGNPLFDTAIHKNLAAAGTAISVASVGAGRLAMSQQKSAEGNNLTIRPVFMIVGPLQETAAEQFLTAVTAQQTSNVNPFSGKLILVVDPRITDLAWYLSASPDAFDTIVLAHLEGQEELFTDTHLSFEVDGIKFKARLDVTSKVLDWRGLYKNPGA</sequence>
<keyword evidence="5" id="KW-0614">Plasmid</keyword>
<keyword evidence="3" id="KW-0378">Hydrolase</keyword>
<dbReference type="KEGG" id="spha:D3Y57_04680"/>
<feature type="domain" description="Prohead serine protease" evidence="4">
    <location>
        <begin position="89"/>
        <end position="205"/>
    </location>
</feature>
<dbReference type="InterPro" id="IPR054613">
    <property type="entry name" value="Peptidase_S78_dom"/>
</dbReference>
<dbReference type="OrthoDB" id="9806592at2"/>
<accession>A0A494T7L8</accession>
<evidence type="ECO:0000256" key="2">
    <source>
        <dbReference type="ARBA" id="ARBA00022670"/>
    </source>
</evidence>
<keyword evidence="6" id="KW-1185">Reference proteome</keyword>
<keyword evidence="2" id="KW-0645">Protease</keyword>
<evidence type="ECO:0000313" key="6">
    <source>
        <dbReference type="Proteomes" id="UP000276254"/>
    </source>
</evidence>
<dbReference type="AlphaFoldDB" id="A0A494T7L8"/>
<evidence type="ECO:0000313" key="5">
    <source>
        <dbReference type="EMBL" id="AYJ85317.1"/>
    </source>
</evidence>
<proteinExistence type="predicted"/>
<evidence type="ECO:0000256" key="3">
    <source>
        <dbReference type="ARBA" id="ARBA00022801"/>
    </source>
</evidence>
<evidence type="ECO:0000256" key="1">
    <source>
        <dbReference type="ARBA" id="ARBA00022612"/>
    </source>
</evidence>
<organism evidence="5 6">
    <name type="scientific">Sphingomonas paeninsulae</name>
    <dbReference type="NCBI Taxonomy" id="2319844"/>
    <lineage>
        <taxon>Bacteria</taxon>
        <taxon>Pseudomonadati</taxon>
        <taxon>Pseudomonadota</taxon>
        <taxon>Alphaproteobacteria</taxon>
        <taxon>Sphingomonadales</taxon>
        <taxon>Sphingomonadaceae</taxon>
        <taxon>Sphingomonas</taxon>
    </lineage>
</organism>
<gene>
    <name evidence="5" type="ORF">D3Y57_04680</name>
</gene>
<dbReference type="RefSeq" id="WP_121151794.1">
    <property type="nucleotide sequence ID" value="NZ_CP032828.1"/>
</dbReference>
<protein>
    <recommendedName>
        <fullName evidence="4">Prohead serine protease domain-containing protein</fullName>
    </recommendedName>
</protein>
<dbReference type="GO" id="GO:0006508">
    <property type="term" value="P:proteolysis"/>
    <property type="evidence" value="ECO:0007669"/>
    <property type="project" value="UniProtKB-KW"/>
</dbReference>
<geneLocation type="plasmid" evidence="5">
    <name>unnamed1</name>
</geneLocation>